<name>A0ABS2CMR2_9MICO</name>
<evidence type="ECO:0000313" key="4">
    <source>
        <dbReference type="EMBL" id="MBM6401163.1"/>
    </source>
</evidence>
<feature type="region of interest" description="Disordered" evidence="1">
    <location>
        <begin position="158"/>
        <end position="178"/>
    </location>
</feature>
<gene>
    <name evidence="4" type="ORF">JQN70_12245</name>
</gene>
<reference evidence="4" key="1">
    <citation type="submission" date="2021-02" db="EMBL/GenBank/DDBJ databases">
        <title>Phycicoccus sp. MQZ13P-5T, whole genome shotgun sequence.</title>
        <authorList>
            <person name="Tuo L."/>
        </authorList>
    </citation>
    <scope>NUCLEOTIDE SEQUENCE</scope>
    <source>
        <strain evidence="4">MQZ13P-5</strain>
    </source>
</reference>
<feature type="domain" description="DUF3131" evidence="3">
    <location>
        <begin position="8"/>
        <end position="150"/>
    </location>
</feature>
<dbReference type="Pfam" id="PF11329">
    <property type="entry name" value="DUF3131"/>
    <property type="match status" value="1"/>
</dbReference>
<sequence>MPDALLRRWAGETWTSLAAMTDERTGLPADSVRDDLDPSSRSGYTSPTNIGGLLWSTVAARDVGVIDAGECRDRCARTLATVERLEHHPDAGTIANWVDEGTGEVLREDPDGGRRIVPFHSSVDNGWLAAGLLVVAAAVPELAAQAGALRGRMDLGAFHDPSAGPPGPGGRLRGGFWESDPGEPTVVASYLDGAAPVHHTPHHYDHLDSEPRIASYAGIAGGDIPAEHYAAMSATVLRWRGRDVVPTWGGSMFEALMPDLFVPEEEWAPGFWGRSHPATVASHREHAAEQGWTVWGFSPCARPVEGYSVFGVPGIALAPEGYPSTTEDGDPVATPHAAALALLHEPEEAAACLARFEDIGCHGAGGFVDSVGLRSGRTAGRYLSLDQSMVMAALAHALDASPRRWFATPEASAVLEPVVAARPWPGEAPGDGAGR</sequence>
<evidence type="ECO:0000313" key="5">
    <source>
        <dbReference type="Proteomes" id="UP001430172"/>
    </source>
</evidence>
<dbReference type="Pfam" id="PF10091">
    <property type="entry name" value="Glycoamylase"/>
    <property type="match status" value="1"/>
</dbReference>
<evidence type="ECO:0000256" key="1">
    <source>
        <dbReference type="SAM" id="MobiDB-lite"/>
    </source>
</evidence>
<feature type="region of interest" description="Disordered" evidence="1">
    <location>
        <begin position="25"/>
        <end position="44"/>
    </location>
</feature>
<dbReference type="RefSeq" id="WP_204131636.1">
    <property type="nucleotide sequence ID" value="NZ_JAFDVD010000013.1"/>
</dbReference>
<evidence type="ECO:0000259" key="2">
    <source>
        <dbReference type="Pfam" id="PF10091"/>
    </source>
</evidence>
<dbReference type="InterPro" id="IPR021478">
    <property type="entry name" value="DUF3131"/>
</dbReference>
<feature type="compositionally biased region" description="Basic and acidic residues" evidence="1">
    <location>
        <begin position="25"/>
        <end position="38"/>
    </location>
</feature>
<feature type="domain" description="Glycoamylase-like" evidence="2">
    <location>
        <begin position="213"/>
        <end position="394"/>
    </location>
</feature>
<dbReference type="Gene3D" id="1.50.10.140">
    <property type="match status" value="1"/>
</dbReference>
<organism evidence="4 5">
    <name type="scientific">Phycicoccus sonneratiae</name>
    <dbReference type="NCBI Taxonomy" id="2807628"/>
    <lineage>
        <taxon>Bacteria</taxon>
        <taxon>Bacillati</taxon>
        <taxon>Actinomycetota</taxon>
        <taxon>Actinomycetes</taxon>
        <taxon>Micrococcales</taxon>
        <taxon>Intrasporangiaceae</taxon>
        <taxon>Phycicoccus</taxon>
    </lineage>
</organism>
<dbReference type="Proteomes" id="UP001430172">
    <property type="component" value="Unassembled WGS sequence"/>
</dbReference>
<accession>A0ABS2CMR2</accession>
<keyword evidence="5" id="KW-1185">Reference proteome</keyword>
<protein>
    <submittedName>
        <fullName evidence="4">DUF3131 domain-containing protein</fullName>
    </submittedName>
</protein>
<dbReference type="InterPro" id="IPR019282">
    <property type="entry name" value="Glycoamylase-like_cons_dom"/>
</dbReference>
<evidence type="ECO:0000259" key="3">
    <source>
        <dbReference type="Pfam" id="PF11329"/>
    </source>
</evidence>
<proteinExistence type="predicted"/>
<comment type="caution">
    <text evidence="4">The sequence shown here is derived from an EMBL/GenBank/DDBJ whole genome shotgun (WGS) entry which is preliminary data.</text>
</comment>
<dbReference type="EMBL" id="JAFDVD010000013">
    <property type="protein sequence ID" value="MBM6401163.1"/>
    <property type="molecule type" value="Genomic_DNA"/>
</dbReference>